<dbReference type="Proteomes" id="UP000244446">
    <property type="component" value="Unassembled WGS sequence"/>
</dbReference>
<feature type="region of interest" description="Disordered" evidence="1">
    <location>
        <begin position="50"/>
        <end position="261"/>
    </location>
</feature>
<feature type="region of interest" description="Disordered" evidence="1">
    <location>
        <begin position="274"/>
        <end position="294"/>
    </location>
</feature>
<keyword evidence="3" id="KW-1185">Reference proteome</keyword>
<protein>
    <submittedName>
        <fullName evidence="2">Energy transducer TonB</fullName>
    </submittedName>
</protein>
<evidence type="ECO:0000313" key="3">
    <source>
        <dbReference type="Proteomes" id="UP000244446"/>
    </source>
</evidence>
<dbReference type="AlphaFoldDB" id="A0A2T7G7A9"/>
<evidence type="ECO:0000256" key="1">
    <source>
        <dbReference type="SAM" id="MobiDB-lite"/>
    </source>
</evidence>
<dbReference type="EMBL" id="QCYH01000004">
    <property type="protein sequence ID" value="PVA10266.1"/>
    <property type="molecule type" value="Genomic_DNA"/>
</dbReference>
<dbReference type="RefSeq" id="WP_108691780.1">
    <property type="nucleotide sequence ID" value="NZ_QCYH01000004.1"/>
</dbReference>
<dbReference type="OrthoDB" id="7161229at2"/>
<feature type="compositionally biased region" description="Low complexity" evidence="1">
    <location>
        <begin position="225"/>
        <end position="234"/>
    </location>
</feature>
<feature type="compositionally biased region" description="Pro residues" evidence="1">
    <location>
        <begin position="87"/>
        <end position="109"/>
    </location>
</feature>
<feature type="compositionally biased region" description="Low complexity" evidence="1">
    <location>
        <begin position="185"/>
        <end position="200"/>
    </location>
</feature>
<feature type="compositionally biased region" description="Pro residues" evidence="1">
    <location>
        <begin position="235"/>
        <end position="257"/>
    </location>
</feature>
<gene>
    <name evidence="2" type="ORF">DC366_08440</name>
</gene>
<reference evidence="2 3" key="1">
    <citation type="submission" date="2018-04" db="EMBL/GenBank/DDBJ databases">
        <title>Pelagivirga bohaiensis gen. nov., sp. nov., a bacterium isolated from the Bohai Sea.</title>
        <authorList>
            <person name="Ji X."/>
        </authorList>
    </citation>
    <scope>NUCLEOTIDE SEQUENCE [LARGE SCALE GENOMIC DNA]</scope>
    <source>
        <strain evidence="2 3">BH-SD19</strain>
    </source>
</reference>
<organism evidence="2 3">
    <name type="scientific">Pelagivirga sediminicola</name>
    <dbReference type="NCBI Taxonomy" id="2170575"/>
    <lineage>
        <taxon>Bacteria</taxon>
        <taxon>Pseudomonadati</taxon>
        <taxon>Pseudomonadota</taxon>
        <taxon>Alphaproteobacteria</taxon>
        <taxon>Rhodobacterales</taxon>
        <taxon>Paracoccaceae</taxon>
        <taxon>Pelagivirga</taxon>
    </lineage>
</organism>
<accession>A0A2T7G7A9</accession>
<comment type="caution">
    <text evidence="2">The sequence shown here is derived from an EMBL/GenBank/DDBJ whole genome shotgun (WGS) entry which is preliminary data.</text>
</comment>
<sequence>MNTGQIISGAGHIGLIGWLLFGGSLRTDPLPLDVMQVTAVTSEEYADIVSGAAQPSDTEEIAPPAPLESPAVPQDTPDLTSEADPAPDTPQPDPAPEAAPDPAPQPPVPAEQAEVSDEAPVIEPPSEDMAALRPDPSLRPVPRPAERVAPQQVAPPEPDTQVDDVVREEAVPDEAAETPREEAESTAPEAAATEIVTEAEQPAPSKSVRPRSRPNRPAPAPEPAPETQTAEAEPAPQPDPAPQPKPAPQPEPEPEPAAPAADTAGIEDALAAALGGTSDTPTPSAPAGPPLTAGEKEGMRLAVQSCWNIGALSSEALATVVTVAFELTEDARPIDGTIRMIDATGGSSGAAKQAYEAARRAIIRCGARGFALPVEKYASWRNVELVFNPESKRIK</sequence>
<evidence type="ECO:0000313" key="2">
    <source>
        <dbReference type="EMBL" id="PVA10266.1"/>
    </source>
</evidence>
<proteinExistence type="predicted"/>
<name>A0A2T7G7A9_9RHOB</name>